<evidence type="ECO:0000313" key="1">
    <source>
        <dbReference type="EMBL" id="KAJ8889390.1"/>
    </source>
</evidence>
<organism evidence="1 2">
    <name type="scientific">Dryococelus australis</name>
    <dbReference type="NCBI Taxonomy" id="614101"/>
    <lineage>
        <taxon>Eukaryota</taxon>
        <taxon>Metazoa</taxon>
        <taxon>Ecdysozoa</taxon>
        <taxon>Arthropoda</taxon>
        <taxon>Hexapoda</taxon>
        <taxon>Insecta</taxon>
        <taxon>Pterygota</taxon>
        <taxon>Neoptera</taxon>
        <taxon>Polyneoptera</taxon>
        <taxon>Phasmatodea</taxon>
        <taxon>Verophasmatodea</taxon>
        <taxon>Anareolatae</taxon>
        <taxon>Phasmatidae</taxon>
        <taxon>Eurycanthinae</taxon>
        <taxon>Dryococelus</taxon>
    </lineage>
</organism>
<dbReference type="EMBL" id="JARBHB010000003">
    <property type="protein sequence ID" value="KAJ8889390.1"/>
    <property type="molecule type" value="Genomic_DNA"/>
</dbReference>
<keyword evidence="2" id="KW-1185">Reference proteome</keyword>
<dbReference type="Proteomes" id="UP001159363">
    <property type="component" value="Chromosome 3"/>
</dbReference>
<protein>
    <submittedName>
        <fullName evidence="1">Uncharacterized protein</fullName>
    </submittedName>
</protein>
<sequence>MSVVISSYPPPLDDNLYDEEEDEFVDFAAADLSYGLEGEVTLAPKAEDIEAPAAGPRLCNGENMSQDTVVSGATDSGLCSASLEGGDRERDVMVGSSDQETILVVARHLFWTLSMRRLLARVRTIGQCGNLADVDCASEASVPNKDLLEVSSAFRSCFETESSVEFSDSSIVPVDLSERDIQYDANILPGSEQTQLIATPSILIGICNTHCIENAEANDGQKLFQNNMGARQIDNLDSNDEFGDFADISDVGEQLICAI</sequence>
<accession>A0ABQ9HZG5</accession>
<name>A0ABQ9HZG5_9NEOP</name>
<proteinExistence type="predicted"/>
<reference evidence="1 2" key="1">
    <citation type="submission" date="2023-02" db="EMBL/GenBank/DDBJ databases">
        <title>LHISI_Scaffold_Assembly.</title>
        <authorList>
            <person name="Stuart O.P."/>
            <person name="Cleave R."/>
            <person name="Magrath M.J.L."/>
            <person name="Mikheyev A.S."/>
        </authorList>
    </citation>
    <scope>NUCLEOTIDE SEQUENCE [LARGE SCALE GENOMIC DNA]</scope>
    <source>
        <strain evidence="1">Daus_M_001</strain>
        <tissue evidence="1">Leg muscle</tissue>
    </source>
</reference>
<evidence type="ECO:0000313" key="2">
    <source>
        <dbReference type="Proteomes" id="UP001159363"/>
    </source>
</evidence>
<gene>
    <name evidence="1" type="ORF">PR048_008889</name>
</gene>
<comment type="caution">
    <text evidence="1">The sequence shown here is derived from an EMBL/GenBank/DDBJ whole genome shotgun (WGS) entry which is preliminary data.</text>
</comment>